<dbReference type="Proteomes" id="UP001169066">
    <property type="component" value="Unassembled WGS sequence"/>
</dbReference>
<reference evidence="1" key="1">
    <citation type="submission" date="2023-01" db="EMBL/GenBank/DDBJ databases">
        <title>Sulfurovum sp. XTW-4 genome assembly.</title>
        <authorList>
            <person name="Wang J."/>
        </authorList>
    </citation>
    <scope>NUCLEOTIDE SEQUENCE</scope>
    <source>
        <strain evidence="1">XTW-4</strain>
    </source>
</reference>
<gene>
    <name evidence="1" type="ORF">PF327_04300</name>
</gene>
<proteinExistence type="predicted"/>
<accession>A0ABT7QQQ1</accession>
<keyword evidence="2" id="KW-1185">Reference proteome</keyword>
<dbReference type="EMBL" id="JAQIBC010000002">
    <property type="protein sequence ID" value="MDM5263409.1"/>
    <property type="molecule type" value="Genomic_DNA"/>
</dbReference>
<evidence type="ECO:0000313" key="1">
    <source>
        <dbReference type="EMBL" id="MDM5263409.1"/>
    </source>
</evidence>
<evidence type="ECO:0000313" key="2">
    <source>
        <dbReference type="Proteomes" id="UP001169066"/>
    </source>
</evidence>
<name>A0ABT7QQQ1_9BACT</name>
<comment type="caution">
    <text evidence="1">The sequence shown here is derived from an EMBL/GenBank/DDBJ whole genome shotgun (WGS) entry which is preliminary data.</text>
</comment>
<dbReference type="RefSeq" id="WP_289401484.1">
    <property type="nucleotide sequence ID" value="NZ_JAQIBC010000002.1"/>
</dbReference>
<sequence>MKQIILFVLLIQLPYASTLTLKEVLESAKKHQTLTQALDQERLFLEAKNLAETSLDPMELYGSGTKAYPIDGRKNGYEYSVGISKTLPLGNTQEQDEMINRLNNEAYLLEEERKILSFENNLKSLYHQHCLDYKSYHSFNQNYQEFETLYKKKEKAYRYQEISKTELMQLEIEKHRLYAKLQEMKTIQSISKQKLFILGRINHSEKTVLSCSDMYPIRESVKLKERPFMLSKAAYEKRIHSTEIALERYTRPLDSVSLSLQYEQEIDIDKYSVGISVPLSFSGRRSEKERAAAMHKNSAIEFQYENMMAEKESMYLSLTSTLKSSALMVRSLKHDLNNYKKNLLPLIRKSYDLGESSVIEYLLNRQNYHQLTQELFATQKAYYHTLFTLFTFIESKDNQ</sequence>
<organism evidence="1 2">
    <name type="scientific">Sulfurovum xiamenensis</name>
    <dbReference type="NCBI Taxonomy" id="3019066"/>
    <lineage>
        <taxon>Bacteria</taxon>
        <taxon>Pseudomonadati</taxon>
        <taxon>Campylobacterota</taxon>
        <taxon>Epsilonproteobacteria</taxon>
        <taxon>Campylobacterales</taxon>
        <taxon>Sulfurovaceae</taxon>
        <taxon>Sulfurovum</taxon>
    </lineage>
</organism>
<dbReference type="Gene3D" id="1.20.1600.10">
    <property type="entry name" value="Outer membrane efflux proteins (OEP)"/>
    <property type="match status" value="1"/>
</dbReference>
<dbReference type="SUPFAM" id="SSF56954">
    <property type="entry name" value="Outer membrane efflux proteins (OEP)"/>
    <property type="match status" value="1"/>
</dbReference>
<protein>
    <submittedName>
        <fullName evidence="1">TolC family protein</fullName>
    </submittedName>
</protein>